<dbReference type="PROSITE" id="PS00018">
    <property type="entry name" value="EF_HAND_1"/>
    <property type="match status" value="1"/>
</dbReference>
<dbReference type="PANTHER" id="PTHR11195">
    <property type="entry name" value="DESTABILASE-RELATED"/>
    <property type="match status" value="1"/>
</dbReference>
<keyword evidence="5" id="KW-0378">Hydrolase</keyword>
<dbReference type="GO" id="GO:0042742">
    <property type="term" value="P:defense response to bacterium"/>
    <property type="evidence" value="ECO:0007669"/>
    <property type="project" value="UniProtKB-KW"/>
</dbReference>
<dbReference type="CDD" id="cd16890">
    <property type="entry name" value="lyz_i"/>
    <property type="match status" value="1"/>
</dbReference>
<dbReference type="GO" id="GO:0031640">
    <property type="term" value="P:killing of cells of another organism"/>
    <property type="evidence" value="ECO:0007669"/>
    <property type="project" value="UniProtKB-KW"/>
</dbReference>
<dbReference type="EMBL" id="OV121132">
    <property type="protein sequence ID" value="CAH0547600.1"/>
    <property type="molecule type" value="Genomic_DNA"/>
</dbReference>
<dbReference type="GO" id="GO:0003796">
    <property type="term" value="F:lysozyme activity"/>
    <property type="evidence" value="ECO:0007669"/>
    <property type="project" value="UniProtKB-EC"/>
</dbReference>
<accession>A0A9P0ARE7</accession>
<dbReference type="OrthoDB" id="6337871at2759"/>
<proteinExistence type="predicted"/>
<evidence type="ECO:0000256" key="7">
    <source>
        <dbReference type="PIRSR" id="PIRSR608597-3"/>
    </source>
</evidence>
<evidence type="ECO:0000256" key="4">
    <source>
        <dbReference type="ARBA" id="ARBA00022638"/>
    </source>
</evidence>
<comment type="catalytic activity">
    <reaction evidence="1">
        <text>Hydrolysis of (1-&gt;4)-beta-linkages between N-acetylmuramic acid and N-acetyl-D-glucosamine residues in a peptidoglycan and between N-acetyl-D-glucosamine residues in chitodextrins.</text>
        <dbReference type="EC" id="3.2.1.17"/>
    </reaction>
</comment>
<dbReference type="InterPro" id="IPR018247">
    <property type="entry name" value="EF_Hand_1_Ca_BS"/>
</dbReference>
<keyword evidence="10" id="KW-1185">Reference proteome</keyword>
<dbReference type="AlphaFoldDB" id="A0A9P0ARE7"/>
<dbReference type="PROSITE" id="PS51909">
    <property type="entry name" value="LYSOZYME_I"/>
    <property type="match status" value="1"/>
</dbReference>
<feature type="signal peptide" evidence="8">
    <location>
        <begin position="1"/>
        <end position="22"/>
    </location>
</feature>
<feature type="chain" id="PRO_5040271999" description="lysozyme" evidence="8">
    <location>
        <begin position="23"/>
        <end position="153"/>
    </location>
</feature>
<keyword evidence="6" id="KW-0326">Glycosidase</keyword>
<evidence type="ECO:0000256" key="6">
    <source>
        <dbReference type="ARBA" id="ARBA00023295"/>
    </source>
</evidence>
<dbReference type="Gene3D" id="1.10.530.10">
    <property type="match status" value="1"/>
</dbReference>
<reference evidence="9" key="1">
    <citation type="submission" date="2021-12" db="EMBL/GenBank/DDBJ databases">
        <authorList>
            <person name="King R."/>
        </authorList>
    </citation>
    <scope>NUCLEOTIDE SEQUENCE</scope>
</reference>
<dbReference type="FunFam" id="1.10.530.10:FF:000019">
    <property type="entry name" value="lysozyme"/>
    <property type="match status" value="1"/>
</dbReference>
<evidence type="ECO:0000313" key="9">
    <source>
        <dbReference type="EMBL" id="CAH0547600.1"/>
    </source>
</evidence>
<evidence type="ECO:0000256" key="5">
    <source>
        <dbReference type="ARBA" id="ARBA00022801"/>
    </source>
</evidence>
<feature type="disulfide bond" evidence="7">
    <location>
        <begin position="86"/>
        <end position="92"/>
    </location>
</feature>
<feature type="disulfide bond" evidence="7">
    <location>
        <begin position="32"/>
        <end position="116"/>
    </location>
</feature>
<evidence type="ECO:0000313" key="10">
    <source>
        <dbReference type="Proteomes" id="UP001154078"/>
    </source>
</evidence>
<dbReference type="Pfam" id="PF05497">
    <property type="entry name" value="Destabilase"/>
    <property type="match status" value="1"/>
</dbReference>
<keyword evidence="3" id="KW-0929">Antimicrobial</keyword>
<keyword evidence="7" id="KW-1015">Disulfide bond</keyword>
<name>A0A9P0ARE7_BRAAE</name>
<evidence type="ECO:0000256" key="8">
    <source>
        <dbReference type="SAM" id="SignalP"/>
    </source>
</evidence>
<keyword evidence="4" id="KW-0081">Bacteriolytic enzyme</keyword>
<feature type="disulfide bond" evidence="7">
    <location>
        <begin position="37"/>
        <end position="43"/>
    </location>
</feature>
<feature type="disulfide bond" evidence="7">
    <location>
        <begin position="49"/>
        <end position="54"/>
    </location>
</feature>
<dbReference type="EC" id="3.2.1.17" evidence="2"/>
<gene>
    <name evidence="9" type="ORF">MELIAE_LOCUS1558</name>
</gene>
<dbReference type="PANTHER" id="PTHR11195:SF22">
    <property type="entry name" value="LYSOZYME"/>
    <property type="match status" value="1"/>
</dbReference>
<protein>
    <recommendedName>
        <fullName evidence="2">lysozyme</fullName>
        <ecNumber evidence="2">3.2.1.17</ecNumber>
    </recommendedName>
</protein>
<dbReference type="InterPro" id="IPR008597">
    <property type="entry name" value="Invert_lysozyme"/>
</dbReference>
<keyword evidence="8" id="KW-0732">Signal</keyword>
<organism evidence="9 10">
    <name type="scientific">Brassicogethes aeneus</name>
    <name type="common">Rape pollen beetle</name>
    <name type="synonym">Meligethes aeneus</name>
    <dbReference type="NCBI Taxonomy" id="1431903"/>
    <lineage>
        <taxon>Eukaryota</taxon>
        <taxon>Metazoa</taxon>
        <taxon>Ecdysozoa</taxon>
        <taxon>Arthropoda</taxon>
        <taxon>Hexapoda</taxon>
        <taxon>Insecta</taxon>
        <taxon>Pterygota</taxon>
        <taxon>Neoptera</taxon>
        <taxon>Endopterygota</taxon>
        <taxon>Coleoptera</taxon>
        <taxon>Polyphaga</taxon>
        <taxon>Cucujiformia</taxon>
        <taxon>Nitidulidae</taxon>
        <taxon>Meligethinae</taxon>
        <taxon>Brassicogethes</taxon>
    </lineage>
</organism>
<evidence type="ECO:0000256" key="1">
    <source>
        <dbReference type="ARBA" id="ARBA00000632"/>
    </source>
</evidence>
<sequence length="153" mass="16127">MLKRLCVATASIFICLVYITSAASDGSVTQQCLSCICEAISGCNVTSGCSGNVCGAFRLSWGYWADAGKPTLEDDDPEKAEAFKNCALDANCASTAVQGYVNRFSQDCNGDGKVDCDDFALLHIVGGYGCVGATLPDAHGKRYKQCKEILGKV</sequence>
<evidence type="ECO:0000256" key="2">
    <source>
        <dbReference type="ARBA" id="ARBA00012732"/>
    </source>
</evidence>
<evidence type="ECO:0000256" key="3">
    <source>
        <dbReference type="ARBA" id="ARBA00022529"/>
    </source>
</evidence>
<dbReference type="Proteomes" id="UP001154078">
    <property type="component" value="Chromosome 1"/>
</dbReference>